<dbReference type="InterPro" id="IPR010982">
    <property type="entry name" value="Lambda_DNA-bd_dom_sf"/>
</dbReference>
<dbReference type="GO" id="GO:0003700">
    <property type="term" value="F:DNA-binding transcription factor activity"/>
    <property type="evidence" value="ECO:0007669"/>
    <property type="project" value="TreeGrafter"/>
</dbReference>
<dbReference type="CDD" id="cd01392">
    <property type="entry name" value="HTH_LacI"/>
    <property type="match status" value="1"/>
</dbReference>
<dbReference type="SUPFAM" id="SSF47413">
    <property type="entry name" value="lambda repressor-like DNA-binding domains"/>
    <property type="match status" value="1"/>
</dbReference>
<gene>
    <name evidence="5" type="ORF">MB27_10430</name>
</gene>
<dbReference type="InterPro" id="IPR000843">
    <property type="entry name" value="HTH_LacI"/>
</dbReference>
<dbReference type="GO" id="GO:0000976">
    <property type="term" value="F:transcription cis-regulatory region binding"/>
    <property type="evidence" value="ECO:0007669"/>
    <property type="project" value="TreeGrafter"/>
</dbReference>
<dbReference type="EMBL" id="JRTT01000010">
    <property type="protein sequence ID" value="KHD77516.1"/>
    <property type="molecule type" value="Genomic_DNA"/>
</dbReference>
<proteinExistence type="predicted"/>
<dbReference type="Gene3D" id="1.10.260.40">
    <property type="entry name" value="lambda repressor-like DNA-binding domains"/>
    <property type="match status" value="1"/>
</dbReference>
<dbReference type="SMART" id="SM00354">
    <property type="entry name" value="HTH_LACI"/>
    <property type="match status" value="1"/>
</dbReference>
<dbReference type="SUPFAM" id="SSF53822">
    <property type="entry name" value="Periplasmic binding protein-like I"/>
    <property type="match status" value="1"/>
</dbReference>
<keyword evidence="3" id="KW-0804">Transcription</keyword>
<feature type="domain" description="HTH lacI-type" evidence="4">
    <location>
        <begin position="4"/>
        <end position="58"/>
    </location>
</feature>
<dbReference type="STRING" id="1869.MB27_10430"/>
<dbReference type="CDD" id="cd06288">
    <property type="entry name" value="PBP1_sucrose_transcription_regulator"/>
    <property type="match status" value="1"/>
</dbReference>
<dbReference type="AlphaFoldDB" id="A0A0A6UPZ8"/>
<dbReference type="Pfam" id="PF13377">
    <property type="entry name" value="Peripla_BP_3"/>
    <property type="match status" value="1"/>
</dbReference>
<evidence type="ECO:0000256" key="2">
    <source>
        <dbReference type="ARBA" id="ARBA00023125"/>
    </source>
</evidence>
<dbReference type="PROSITE" id="PS00356">
    <property type="entry name" value="HTH_LACI_1"/>
    <property type="match status" value="1"/>
</dbReference>
<dbReference type="Gene3D" id="3.40.50.2300">
    <property type="match status" value="2"/>
</dbReference>
<dbReference type="OrthoDB" id="3467214at2"/>
<organism evidence="5 6">
    <name type="scientific">Actinoplanes utahensis</name>
    <dbReference type="NCBI Taxonomy" id="1869"/>
    <lineage>
        <taxon>Bacteria</taxon>
        <taxon>Bacillati</taxon>
        <taxon>Actinomycetota</taxon>
        <taxon>Actinomycetes</taxon>
        <taxon>Micromonosporales</taxon>
        <taxon>Micromonosporaceae</taxon>
        <taxon>Actinoplanes</taxon>
    </lineage>
</organism>
<dbReference type="InterPro" id="IPR046335">
    <property type="entry name" value="LacI/GalR-like_sensor"/>
</dbReference>
<sequence length="351" mass="36920">MGPVTLRDVAQLAGVSIATASKALNGQPQVRASTRDRVIRAAEQLNFSPNTLAQGLITQRTGTVGLLTSDLEGRFSIPILMGAEDAFGSDQTSVFLCDARGDAIREKHHLRALLSRRVDGLIVVGARPDARPSLGRDLPVPVIYAYSPSEDPADLSLVTDNVGGGRLAVDHLIRHGRRRIAHITGDATYGAAQDRATGALARLAEEGLQLAGDQVWFGSWSEAWGRSATRMLLERDPGVDAVFAGSDEIARGVLDVLHQEGLDIPQRVAVIGFDNWNILAANARPPLSTIDMNLEQLGRLAAQRLFAAIDGTLRSGASAAGASASGASASGALAPGTETVPCRLVTRESTG</sequence>
<dbReference type="PANTHER" id="PTHR30146:SF109">
    <property type="entry name" value="HTH-TYPE TRANSCRIPTIONAL REGULATOR GALS"/>
    <property type="match status" value="1"/>
</dbReference>
<dbReference type="Proteomes" id="UP000054537">
    <property type="component" value="Unassembled WGS sequence"/>
</dbReference>
<comment type="caution">
    <text evidence="5">The sequence shown here is derived from an EMBL/GenBank/DDBJ whole genome shotgun (WGS) entry which is preliminary data.</text>
</comment>
<dbReference type="PANTHER" id="PTHR30146">
    <property type="entry name" value="LACI-RELATED TRANSCRIPTIONAL REPRESSOR"/>
    <property type="match status" value="1"/>
</dbReference>
<dbReference type="PROSITE" id="PS50932">
    <property type="entry name" value="HTH_LACI_2"/>
    <property type="match status" value="1"/>
</dbReference>
<reference evidence="5 6" key="1">
    <citation type="submission" date="2014-10" db="EMBL/GenBank/DDBJ databases">
        <title>Draft genome sequence of Actinoplanes utahensis NRRL 12052.</title>
        <authorList>
            <person name="Velasco-Bucheli B."/>
            <person name="del Cerro C."/>
            <person name="Hormigo D."/>
            <person name="Garcia J.L."/>
            <person name="Acebal C."/>
            <person name="Arroyo M."/>
            <person name="de la Mata I."/>
        </authorList>
    </citation>
    <scope>NUCLEOTIDE SEQUENCE [LARGE SCALE GENOMIC DNA]</scope>
    <source>
        <strain evidence="5 6">NRRL 12052</strain>
    </source>
</reference>
<keyword evidence="2" id="KW-0238">DNA-binding</keyword>
<dbReference type="RefSeq" id="WP_043524026.1">
    <property type="nucleotide sequence ID" value="NZ_BAABKU010000015.1"/>
</dbReference>
<keyword evidence="1" id="KW-0805">Transcription regulation</keyword>
<dbReference type="InterPro" id="IPR028082">
    <property type="entry name" value="Peripla_BP_I"/>
</dbReference>
<evidence type="ECO:0000256" key="1">
    <source>
        <dbReference type="ARBA" id="ARBA00023015"/>
    </source>
</evidence>
<dbReference type="eggNOG" id="COG1609">
    <property type="taxonomic scope" value="Bacteria"/>
</dbReference>
<dbReference type="Pfam" id="PF00356">
    <property type="entry name" value="LacI"/>
    <property type="match status" value="1"/>
</dbReference>
<evidence type="ECO:0000256" key="3">
    <source>
        <dbReference type="ARBA" id="ARBA00023163"/>
    </source>
</evidence>
<evidence type="ECO:0000313" key="6">
    <source>
        <dbReference type="Proteomes" id="UP000054537"/>
    </source>
</evidence>
<name>A0A0A6UPZ8_ACTUT</name>
<evidence type="ECO:0000259" key="4">
    <source>
        <dbReference type="PROSITE" id="PS50932"/>
    </source>
</evidence>
<accession>A0A0A6UPZ8</accession>
<keyword evidence="6" id="KW-1185">Reference proteome</keyword>
<evidence type="ECO:0000313" key="5">
    <source>
        <dbReference type="EMBL" id="KHD77516.1"/>
    </source>
</evidence>
<protein>
    <submittedName>
        <fullName evidence="5">LacI family transcriptional regulator</fullName>
    </submittedName>
</protein>